<evidence type="ECO:0000313" key="1">
    <source>
        <dbReference type="EMBL" id="KAI5667945.1"/>
    </source>
</evidence>
<dbReference type="EMBL" id="CM044704">
    <property type="protein sequence ID" value="KAI5667945.1"/>
    <property type="molecule type" value="Genomic_DNA"/>
</dbReference>
<reference evidence="2" key="1">
    <citation type="journal article" date="2023" name="Nat. Plants">
        <title>Single-cell RNA sequencing provides a high-resolution roadmap for understanding the multicellular compartmentation of specialized metabolism.</title>
        <authorList>
            <person name="Sun S."/>
            <person name="Shen X."/>
            <person name="Li Y."/>
            <person name="Li Y."/>
            <person name="Wang S."/>
            <person name="Li R."/>
            <person name="Zhang H."/>
            <person name="Shen G."/>
            <person name="Guo B."/>
            <person name="Wei J."/>
            <person name="Xu J."/>
            <person name="St-Pierre B."/>
            <person name="Chen S."/>
            <person name="Sun C."/>
        </authorList>
    </citation>
    <scope>NUCLEOTIDE SEQUENCE [LARGE SCALE GENOMIC DNA]</scope>
</reference>
<organism evidence="1 2">
    <name type="scientific">Catharanthus roseus</name>
    <name type="common">Madagascar periwinkle</name>
    <name type="synonym">Vinca rosea</name>
    <dbReference type="NCBI Taxonomy" id="4058"/>
    <lineage>
        <taxon>Eukaryota</taxon>
        <taxon>Viridiplantae</taxon>
        <taxon>Streptophyta</taxon>
        <taxon>Embryophyta</taxon>
        <taxon>Tracheophyta</taxon>
        <taxon>Spermatophyta</taxon>
        <taxon>Magnoliopsida</taxon>
        <taxon>eudicotyledons</taxon>
        <taxon>Gunneridae</taxon>
        <taxon>Pentapetalae</taxon>
        <taxon>asterids</taxon>
        <taxon>lamiids</taxon>
        <taxon>Gentianales</taxon>
        <taxon>Apocynaceae</taxon>
        <taxon>Rauvolfioideae</taxon>
        <taxon>Vinceae</taxon>
        <taxon>Catharanthinae</taxon>
        <taxon>Catharanthus</taxon>
    </lineage>
</organism>
<name>A0ACC0B5L6_CATRO</name>
<accession>A0ACC0B5L6</accession>
<proteinExistence type="predicted"/>
<sequence>MSTDGGYQGSPQVRDGRRGDLGGRGYYRAQEGLPRHETWHEDNLYEDYRDNPNVGQAYHGGYNGNQQGDKALDKIKNVVPTLEASTYKSWPKKEDTPKMAFKDHFKPKVEEKERLITNPTRCFKCNGMGHIAINFLAKKALVLSEDLNGWIEKSENGFQEGEDFRMNLLEGGAYDVNRKSQAPLKLKLGPLTRARMKKLKIHDANVDNRLVVYMEEALKNKLEGFEDKGKASKFLSICKITKDHSRE</sequence>
<gene>
    <name evidence="1" type="ORF">M9H77_17798</name>
</gene>
<keyword evidence="2" id="KW-1185">Reference proteome</keyword>
<evidence type="ECO:0000313" key="2">
    <source>
        <dbReference type="Proteomes" id="UP001060085"/>
    </source>
</evidence>
<protein>
    <submittedName>
        <fullName evidence="1">Uncharacterized protein</fullName>
    </submittedName>
</protein>
<dbReference type="Proteomes" id="UP001060085">
    <property type="component" value="Linkage Group LG04"/>
</dbReference>
<comment type="caution">
    <text evidence="1">The sequence shown here is derived from an EMBL/GenBank/DDBJ whole genome shotgun (WGS) entry which is preliminary data.</text>
</comment>